<reference evidence="2" key="1">
    <citation type="submission" date="2023-10" db="EMBL/GenBank/DDBJ databases">
        <authorList>
            <person name="Chen Y."/>
            <person name="Shah S."/>
            <person name="Dougan E. K."/>
            <person name="Thang M."/>
            <person name="Chan C."/>
        </authorList>
    </citation>
    <scope>NUCLEOTIDE SEQUENCE [LARGE SCALE GENOMIC DNA]</scope>
</reference>
<comment type="caution">
    <text evidence="2">The sequence shown here is derived from an EMBL/GenBank/DDBJ whole genome shotgun (WGS) entry which is preliminary data.</text>
</comment>
<feature type="compositionally biased region" description="Low complexity" evidence="1">
    <location>
        <begin position="99"/>
        <end position="110"/>
    </location>
</feature>
<evidence type="ECO:0000313" key="3">
    <source>
        <dbReference type="Proteomes" id="UP001189429"/>
    </source>
</evidence>
<gene>
    <name evidence="2" type="ORF">PCOR1329_LOCUS69873</name>
</gene>
<evidence type="ECO:0000313" key="2">
    <source>
        <dbReference type="EMBL" id="CAK0889310.1"/>
    </source>
</evidence>
<keyword evidence="3" id="KW-1185">Reference proteome</keyword>
<protein>
    <submittedName>
        <fullName evidence="2">Uncharacterized protein</fullName>
    </submittedName>
</protein>
<dbReference type="EMBL" id="CAUYUJ010019191">
    <property type="protein sequence ID" value="CAK0889310.1"/>
    <property type="molecule type" value="Genomic_DNA"/>
</dbReference>
<proteinExistence type="predicted"/>
<feature type="region of interest" description="Disordered" evidence="1">
    <location>
        <begin position="1"/>
        <end position="116"/>
    </location>
</feature>
<evidence type="ECO:0000256" key="1">
    <source>
        <dbReference type="SAM" id="MobiDB-lite"/>
    </source>
</evidence>
<sequence>MMSFCSEITAGAAPPPTAEPGAAPAKDGTSAATPAASGRAGGTAKRKAQDPSGDAAGKAGKRPTYTGRRGSSAAATVKAEPVVKREAPDEGVPPPAAAAPPMSAATGAAAVQVKQEPEDQDDAAIAATVAAPVVAVKAEPVSPRRGDDTGSQLREWLQGGACPGVKAQEPAAEGAAAAGPRKFRAEPDGGVWFYLIDAFEDDRASPPRVYLFGKARREGLTQASDAFDVAVSVYRNTDVSGLVAFTVALMVACGAMSTGDFIATAEPANCAQRGTIAQAAAYIGTGGATAEDMIKELKYLTMFIICTTAYSLGKPSTAWENERHVNFVRRSVGGQLPQFTRQVREQLTAIAKNINPCAFVVQMSRILDFQPQNLPAGGFSFNPLVRGGVPAPPPGGAWAPVLGRRCKKEPYTFCTCGHWTYDRLLRKRGHCIGCMAALAPASDAAMGGGAQPGGGGGGNAGGGGSLPKSAGLASSQLAFMQKFAADLPPDKARALLDEFGIQKPSPHVHRQGHANEVQAAEGRQRATANRPQQALHNQVRVQKMLAEAGKKVDDAMQGDLKAKKEVEEAARRLAQRAFPPEEPSAKKSVVHIGALLADPSSLSLDLGEELGLSGDFYSDEGRKQLEDFSKECVERASALLSTAVTHARDEAQKIKKERSEKFEQLKKVGDPALRAAREAGEARVARAAARQELDEAARHVVVTFAPVYVVSGAGLNGRNMRVLSQHGARISQVAGPVVLIGDWQNSVDDIANVKFLSRWGSSEIPSDLKVTYTGGRGAASKIDFGLVSSGFLQAARFDGVDSTAPWGTHLAVKFELKAEPGLIEGLRVMEPRALDVASDLSRAWQLDWDSAAQRAMTLIDSKPARFWSNLPLAKLASEKRDAIQVSMGLGGSIGFGASASLLLSLYSGAARRWSIQACCLEVAFLLGAARQSPRLNAWAQEAGGEVHGLDPPTLRQLRGQARLGSKCLQRGFTWELIDQGAAPPTRLLGALESTIEARAWVQASKHMDGELGQVPTSAAGLAHSFLKEVR</sequence>
<name>A0ABN9WVX0_9DINO</name>
<accession>A0ABN9WVX0</accession>
<organism evidence="2 3">
    <name type="scientific">Prorocentrum cordatum</name>
    <dbReference type="NCBI Taxonomy" id="2364126"/>
    <lineage>
        <taxon>Eukaryota</taxon>
        <taxon>Sar</taxon>
        <taxon>Alveolata</taxon>
        <taxon>Dinophyceae</taxon>
        <taxon>Prorocentrales</taxon>
        <taxon>Prorocentraceae</taxon>
        <taxon>Prorocentrum</taxon>
    </lineage>
</organism>
<dbReference type="Proteomes" id="UP001189429">
    <property type="component" value="Unassembled WGS sequence"/>
</dbReference>